<reference evidence="1 2" key="1">
    <citation type="submission" date="2018-10" db="EMBL/GenBank/DDBJ databases">
        <title>Sequencing the genomes of 1000 actinobacteria strains.</title>
        <authorList>
            <person name="Klenk H.-P."/>
        </authorList>
    </citation>
    <scope>NUCLEOTIDE SEQUENCE [LARGE SCALE GENOMIC DNA]</scope>
    <source>
        <strain evidence="1 2">DSM 43911</strain>
    </source>
</reference>
<dbReference type="RefSeq" id="WP_121223293.1">
    <property type="nucleotide sequence ID" value="NZ_JBIUBA010000012.1"/>
</dbReference>
<organism evidence="1 2">
    <name type="scientific">Saccharothrix variisporea</name>
    <dbReference type="NCBI Taxonomy" id="543527"/>
    <lineage>
        <taxon>Bacteria</taxon>
        <taxon>Bacillati</taxon>
        <taxon>Actinomycetota</taxon>
        <taxon>Actinomycetes</taxon>
        <taxon>Pseudonocardiales</taxon>
        <taxon>Pseudonocardiaceae</taxon>
        <taxon>Saccharothrix</taxon>
    </lineage>
</organism>
<dbReference type="EMBL" id="RBXR01000001">
    <property type="protein sequence ID" value="RKT70885.1"/>
    <property type="molecule type" value="Genomic_DNA"/>
</dbReference>
<gene>
    <name evidence="1" type="ORF">DFJ66_4162</name>
</gene>
<evidence type="ECO:0000313" key="1">
    <source>
        <dbReference type="EMBL" id="RKT70885.1"/>
    </source>
</evidence>
<keyword evidence="2" id="KW-1185">Reference proteome</keyword>
<proteinExistence type="predicted"/>
<accession>A0A495XCR5</accession>
<sequence>MFDFGIEGYRPAWGNGLADAMTHAARMRALIGRRLTDAWLVWDLEHGEWWADCPVLLDFEGEQIEINHQKFDDLSITWNSADPAKPVIWPTSDNFQLAWRNTARPDLVALRGRTVQAVEFLVWTGSDMANGSIAVGFTFGRDRLCVFNALDENGLEVGTLQEQWQSVPLGT</sequence>
<comment type="caution">
    <text evidence="1">The sequence shown here is derived from an EMBL/GenBank/DDBJ whole genome shotgun (WGS) entry which is preliminary data.</text>
</comment>
<dbReference type="OrthoDB" id="3288608at2"/>
<protein>
    <submittedName>
        <fullName evidence="1">Uncharacterized protein</fullName>
    </submittedName>
</protein>
<dbReference type="AlphaFoldDB" id="A0A495XCR5"/>
<name>A0A495XCR5_9PSEU</name>
<dbReference type="Proteomes" id="UP000272729">
    <property type="component" value="Unassembled WGS sequence"/>
</dbReference>
<evidence type="ECO:0000313" key="2">
    <source>
        <dbReference type="Proteomes" id="UP000272729"/>
    </source>
</evidence>